<name>A0ABW4XJM6_9GAMM</name>
<keyword evidence="2" id="KW-1185">Reference proteome</keyword>
<dbReference type="InterPro" id="IPR010775">
    <property type="entry name" value="DUF1365"/>
</dbReference>
<reference evidence="2" key="1">
    <citation type="journal article" date="2019" name="Int. J. Syst. Evol. Microbiol.">
        <title>The Global Catalogue of Microorganisms (GCM) 10K type strain sequencing project: providing services to taxonomists for standard genome sequencing and annotation.</title>
        <authorList>
            <consortium name="The Broad Institute Genomics Platform"/>
            <consortium name="The Broad Institute Genome Sequencing Center for Infectious Disease"/>
            <person name="Wu L."/>
            <person name="Ma J."/>
        </authorList>
    </citation>
    <scope>NUCLEOTIDE SEQUENCE [LARGE SCALE GENOMIC DNA]</scope>
    <source>
        <strain evidence="2">CGMCC 1.10992</strain>
    </source>
</reference>
<accession>A0ABW4XJM6</accession>
<dbReference type="Pfam" id="PF07103">
    <property type="entry name" value="DUF1365"/>
    <property type="match status" value="1"/>
</dbReference>
<comment type="caution">
    <text evidence="1">The sequence shown here is derived from an EMBL/GenBank/DDBJ whole genome shotgun (WGS) entry which is preliminary data.</text>
</comment>
<dbReference type="EMBL" id="JBHUHT010000009">
    <property type="protein sequence ID" value="MFD2095760.1"/>
    <property type="molecule type" value="Genomic_DNA"/>
</dbReference>
<protein>
    <submittedName>
        <fullName evidence="1">DUF1365 domain-containing protein</fullName>
    </submittedName>
</protein>
<dbReference type="Proteomes" id="UP001597380">
    <property type="component" value="Unassembled WGS sequence"/>
</dbReference>
<dbReference type="RefSeq" id="WP_345340170.1">
    <property type="nucleotide sequence ID" value="NZ_BAABLI010000014.1"/>
</dbReference>
<dbReference type="PANTHER" id="PTHR33973:SF4">
    <property type="entry name" value="OS07G0153300 PROTEIN"/>
    <property type="match status" value="1"/>
</dbReference>
<dbReference type="PANTHER" id="PTHR33973">
    <property type="entry name" value="OS07G0153300 PROTEIN"/>
    <property type="match status" value="1"/>
</dbReference>
<gene>
    <name evidence="1" type="ORF">ACFSJ3_07165</name>
</gene>
<evidence type="ECO:0000313" key="1">
    <source>
        <dbReference type="EMBL" id="MFD2095760.1"/>
    </source>
</evidence>
<proteinExistence type="predicted"/>
<evidence type="ECO:0000313" key="2">
    <source>
        <dbReference type="Proteomes" id="UP001597380"/>
    </source>
</evidence>
<sequence>MTAEGIYFGNVMHARRAPAHHKFAYEISMLFLNLSNEGHWPSHGLWFGESGHKVARICSERHLSHRPEGSWYDRAQAELKELGATVKIDRIFVLCHPTYLGFHFSPLNIYYCYQGEELVYLLAEVSNTPWNERHRYLIDAKSPEDTPKDFQVSPFMGPDQFYRWNITSPADSLLFGITSYESDKAIFNASLQLKFLPLTSTNLKSRILRTPIITWKIFSGIYWQALKIWLKGVPFLGYTARRKEQS</sequence>
<organism evidence="1 2">
    <name type="scientific">Corallincola platygyrae</name>
    <dbReference type="NCBI Taxonomy" id="1193278"/>
    <lineage>
        <taxon>Bacteria</taxon>
        <taxon>Pseudomonadati</taxon>
        <taxon>Pseudomonadota</taxon>
        <taxon>Gammaproteobacteria</taxon>
        <taxon>Alteromonadales</taxon>
        <taxon>Psychromonadaceae</taxon>
        <taxon>Corallincola</taxon>
    </lineage>
</organism>